<dbReference type="GO" id="GO:0034088">
    <property type="term" value="P:maintenance of mitotic sister chromatid cohesion"/>
    <property type="evidence" value="ECO:0007669"/>
    <property type="project" value="TreeGrafter"/>
</dbReference>
<dbReference type="GO" id="GO:0006260">
    <property type="term" value="P:DNA replication"/>
    <property type="evidence" value="ECO:0007669"/>
    <property type="project" value="UniProtKB-KW"/>
</dbReference>
<evidence type="ECO:0000256" key="5">
    <source>
        <dbReference type="SAM" id="SignalP"/>
    </source>
</evidence>
<protein>
    <recommendedName>
        <fullName evidence="2">Sister chromatid cohesion protein DCC1</fullName>
    </recommendedName>
</protein>
<evidence type="ECO:0000313" key="7">
    <source>
        <dbReference type="Proteomes" id="UP000663845"/>
    </source>
</evidence>
<keyword evidence="5" id="KW-0732">Signal</keyword>
<feature type="compositionally biased region" description="Basic and acidic residues" evidence="4">
    <location>
        <begin position="23"/>
        <end position="75"/>
    </location>
</feature>
<sequence>MHKFVCLLLICAVICAQCQSKKPGKDSHEEQPDSSEEHEGRPDTGKEHGERPNGGKEHGGRPDASEGHEEFEKRPSPQHGKGGKGDLFQRQNGNNNGDDVNINVNVRIGSATQGRPQWFGDRPQQGQPERDDHSGEQSESHGGKKPRPSHEDHSGEHNENNGAQWWKTEHGGEKPEHSGEKPEQNGGKPEHSGEKPEQNGEKPEQNGGKSEQNGEKPEHSGEKPEHSGEKPEQNGGKPEQNGEKPEHSGEKPEQNGGKPEHGGEKPNHSDLKNEVQASDNTIDSYLKKLNVITVDGYLRSMDFDFRTKLIEYTFSLISIQDWSKDNIPIDKCATEMKEMCPKYIAKQFLEQIGTISTDGSSIALNANVISVHYALDLLRNLEKMKLSEFMTCWRECVPIDFPIDLDQLKENVIITEDTIAYIDIEALSEKADERIKTLFSRKNIWTLSELEPFLSNLITSNAELISLLAIHTRSIIKDGQKHYVPKYS</sequence>
<dbReference type="GO" id="GO:0000775">
    <property type="term" value="C:chromosome, centromeric region"/>
    <property type="evidence" value="ECO:0007669"/>
    <property type="project" value="TreeGrafter"/>
</dbReference>
<reference evidence="6" key="1">
    <citation type="submission" date="2021-02" db="EMBL/GenBank/DDBJ databases">
        <authorList>
            <person name="Nowell W R."/>
        </authorList>
    </citation>
    <scope>NUCLEOTIDE SEQUENCE</scope>
</reference>
<feature type="compositionally biased region" description="Basic and acidic residues" evidence="4">
    <location>
        <begin position="212"/>
        <end position="232"/>
    </location>
</feature>
<organism evidence="6 7">
    <name type="scientific">Adineta steineri</name>
    <dbReference type="NCBI Taxonomy" id="433720"/>
    <lineage>
        <taxon>Eukaryota</taxon>
        <taxon>Metazoa</taxon>
        <taxon>Spiralia</taxon>
        <taxon>Gnathifera</taxon>
        <taxon>Rotifera</taxon>
        <taxon>Eurotatoria</taxon>
        <taxon>Bdelloidea</taxon>
        <taxon>Adinetida</taxon>
        <taxon>Adinetidae</taxon>
        <taxon>Adineta</taxon>
    </lineage>
</organism>
<evidence type="ECO:0000256" key="2">
    <source>
        <dbReference type="ARBA" id="ARBA00017682"/>
    </source>
</evidence>
<feature type="region of interest" description="Disordered" evidence="4">
    <location>
        <begin position="21"/>
        <end position="272"/>
    </location>
</feature>
<dbReference type="GO" id="GO:0031390">
    <property type="term" value="C:Ctf18 RFC-like complex"/>
    <property type="evidence" value="ECO:0007669"/>
    <property type="project" value="InterPro"/>
</dbReference>
<feature type="compositionally biased region" description="Basic and acidic residues" evidence="4">
    <location>
        <begin position="240"/>
        <end position="272"/>
    </location>
</feature>
<evidence type="ECO:0000256" key="4">
    <source>
        <dbReference type="SAM" id="MobiDB-lite"/>
    </source>
</evidence>
<feature type="compositionally biased region" description="Basic and acidic residues" evidence="4">
    <location>
        <begin position="128"/>
        <end position="159"/>
    </location>
</feature>
<comment type="similarity">
    <text evidence="1">Belongs to the DCC1 family.</text>
</comment>
<evidence type="ECO:0000313" key="6">
    <source>
        <dbReference type="EMBL" id="CAF0902523.1"/>
    </source>
</evidence>
<name>A0A813ZQ04_9BILA</name>
<comment type="caution">
    <text evidence="6">The sequence shown here is derived from an EMBL/GenBank/DDBJ whole genome shotgun (WGS) entry which is preliminary data.</text>
</comment>
<feature type="compositionally biased region" description="Basic and acidic residues" evidence="4">
    <location>
        <begin position="167"/>
        <end position="204"/>
    </location>
</feature>
<dbReference type="EMBL" id="CAJNOG010000078">
    <property type="protein sequence ID" value="CAF0902523.1"/>
    <property type="molecule type" value="Genomic_DNA"/>
</dbReference>
<dbReference type="PANTHER" id="PTHR13395:SF6">
    <property type="entry name" value="SISTER CHROMATID COHESION PROTEIN DCC1"/>
    <property type="match status" value="1"/>
</dbReference>
<feature type="signal peptide" evidence="5">
    <location>
        <begin position="1"/>
        <end position="20"/>
    </location>
</feature>
<proteinExistence type="inferred from homology"/>
<accession>A0A813ZQ04</accession>
<keyword evidence="3" id="KW-0235">DNA replication</keyword>
<dbReference type="GO" id="GO:0000785">
    <property type="term" value="C:chromatin"/>
    <property type="evidence" value="ECO:0007669"/>
    <property type="project" value="TreeGrafter"/>
</dbReference>
<dbReference type="Pfam" id="PF09724">
    <property type="entry name" value="Dcc1"/>
    <property type="match status" value="1"/>
</dbReference>
<gene>
    <name evidence="6" type="ORF">JYZ213_LOCUS10632</name>
</gene>
<dbReference type="AlphaFoldDB" id="A0A813ZQ04"/>
<feature type="chain" id="PRO_5032957448" description="Sister chromatid cohesion protein DCC1" evidence="5">
    <location>
        <begin position="21"/>
        <end position="488"/>
    </location>
</feature>
<dbReference type="PANTHER" id="PTHR13395">
    <property type="entry name" value="SISTER CHROMATID COHESION PROTEIN DCC1-RELATED"/>
    <property type="match status" value="1"/>
</dbReference>
<dbReference type="InterPro" id="IPR019128">
    <property type="entry name" value="Dcc1"/>
</dbReference>
<evidence type="ECO:0000256" key="1">
    <source>
        <dbReference type="ARBA" id="ARBA00007017"/>
    </source>
</evidence>
<feature type="compositionally biased region" description="Low complexity" evidence="4">
    <location>
        <begin position="89"/>
        <end position="109"/>
    </location>
</feature>
<evidence type="ECO:0000256" key="3">
    <source>
        <dbReference type="ARBA" id="ARBA00022705"/>
    </source>
</evidence>
<dbReference type="Proteomes" id="UP000663845">
    <property type="component" value="Unassembled WGS sequence"/>
</dbReference>